<dbReference type="AlphaFoldDB" id="A0A0R3MQ05"/>
<protein>
    <submittedName>
        <fullName evidence="1">Uncharacterized protein</fullName>
    </submittedName>
</protein>
<accession>A0A0R3MQ05</accession>
<dbReference type="OrthoDB" id="570199at2"/>
<dbReference type="EMBL" id="LLYA01000167">
    <property type="protein sequence ID" value="KRR22167.1"/>
    <property type="molecule type" value="Genomic_DNA"/>
</dbReference>
<reference evidence="1 2" key="1">
    <citation type="submission" date="2014-03" db="EMBL/GenBank/DDBJ databases">
        <title>Bradyrhizobium valentinum sp. nov., isolated from effective nodules of Lupinus mariae-josephae, a lupine endemic of basic-lime soils in Eastern Spain.</title>
        <authorList>
            <person name="Duran D."/>
            <person name="Rey L."/>
            <person name="Navarro A."/>
            <person name="Busquets A."/>
            <person name="Imperial J."/>
            <person name="Ruiz-Argueso T."/>
        </authorList>
    </citation>
    <scope>NUCLEOTIDE SEQUENCE [LARGE SCALE GENOMIC DNA]</scope>
    <source>
        <strain evidence="1 2">Ro19</strain>
    </source>
</reference>
<organism evidence="1 2">
    <name type="scientific">Bradyrhizobium retamae</name>
    <dbReference type="NCBI Taxonomy" id="1300035"/>
    <lineage>
        <taxon>Bacteria</taxon>
        <taxon>Pseudomonadati</taxon>
        <taxon>Pseudomonadota</taxon>
        <taxon>Alphaproteobacteria</taxon>
        <taxon>Hyphomicrobiales</taxon>
        <taxon>Nitrobacteraceae</taxon>
        <taxon>Bradyrhizobium</taxon>
    </lineage>
</organism>
<gene>
    <name evidence="1" type="ORF">CQ13_30010</name>
</gene>
<dbReference type="Proteomes" id="UP000052023">
    <property type="component" value="Unassembled WGS sequence"/>
</dbReference>
<evidence type="ECO:0000313" key="2">
    <source>
        <dbReference type="Proteomes" id="UP000052023"/>
    </source>
</evidence>
<comment type="caution">
    <text evidence="1">The sequence shown here is derived from an EMBL/GenBank/DDBJ whole genome shotgun (WGS) entry which is preliminary data.</text>
</comment>
<proteinExistence type="predicted"/>
<evidence type="ECO:0000313" key="1">
    <source>
        <dbReference type="EMBL" id="KRR22167.1"/>
    </source>
</evidence>
<dbReference type="RefSeq" id="WP_057845404.1">
    <property type="nucleotide sequence ID" value="NZ_LLYA01000167.1"/>
</dbReference>
<sequence length="84" mass="9155">MAAYISAVSVPPVSQEFIKALCNAFRPFEVKPGFDRDELMQAAGEQKVIEWIKHHAAQGRTVTGEPSALRDTQTNTGAIVKLGE</sequence>
<name>A0A0R3MQ05_9BRAD</name>
<keyword evidence="2" id="KW-1185">Reference proteome</keyword>